<dbReference type="Gene3D" id="3.10.290.30">
    <property type="entry name" value="MM3350-like"/>
    <property type="match status" value="1"/>
</dbReference>
<keyword evidence="3" id="KW-1185">Reference proteome</keyword>
<name>A0A316AAL8_9ACTN</name>
<dbReference type="PANTHER" id="PTHR41878:SF1">
    <property type="entry name" value="TNPR PROTEIN"/>
    <property type="match status" value="1"/>
</dbReference>
<evidence type="ECO:0000259" key="1">
    <source>
        <dbReference type="Pfam" id="PF07929"/>
    </source>
</evidence>
<organism evidence="2 3">
    <name type="scientific">Quadrisphaera granulorum</name>
    <dbReference type="NCBI Taxonomy" id="317664"/>
    <lineage>
        <taxon>Bacteria</taxon>
        <taxon>Bacillati</taxon>
        <taxon>Actinomycetota</taxon>
        <taxon>Actinomycetes</taxon>
        <taxon>Kineosporiales</taxon>
        <taxon>Kineosporiaceae</taxon>
        <taxon>Quadrisphaera</taxon>
    </lineage>
</organism>
<accession>A0A316AAL8</accession>
<comment type="caution">
    <text evidence="2">The sequence shown here is derived from an EMBL/GenBank/DDBJ whole genome shotgun (WGS) entry which is preliminary data.</text>
</comment>
<sequence length="467" mass="49898">MSKTALLAEGTTVELRVELLVESDEMPARPWRTLRLASEMPLAAVHSALQAAFGWTDSHLHRFYLGTPFSAGTQWFGSPTDVAEDDLSEGIDETSVVLGDVLTQPGDELHYVYDLGDNWDHLVQVLDVTPRPAGAAAVELVAGDHAAPEEDSRGSLTWDAEDWAANGMQPPTPPPPFDLTATRREVRRALVAADARPRLDEVAFPVTMFLTQLRGPGSGLVQWRLAEAGVVPSGPLAAGPLDDLDDLDDDAVRAAVHPWAAMLDVVQRAGAEGLTLTAAGYLPPAAVVELISAADPLRRWIGAANREDLTPPVGELRADTQALKLLRVAKGRLLLTPAGRRAAADPRTLLTHVLERMPVSHTSDEHDAGMLALIAVATGRVPLAPGVRHGEGGIDLLSAGMDSIGWSVGGRSLTADHLKGAARPTLVALERLGALRRPEATPWDDPNELGPAAVHLARRALREWPPR</sequence>
<feature type="domain" description="Plasmid pRiA4b Orf3-like" evidence="1">
    <location>
        <begin position="25"/>
        <end position="155"/>
    </location>
</feature>
<dbReference type="OrthoDB" id="9816539at2"/>
<dbReference type="SUPFAM" id="SSF159941">
    <property type="entry name" value="MM3350-like"/>
    <property type="match status" value="1"/>
</dbReference>
<dbReference type="RefSeq" id="WP_109776625.1">
    <property type="nucleotide sequence ID" value="NZ_QGDQ01000045.1"/>
</dbReference>
<dbReference type="InterPro" id="IPR024047">
    <property type="entry name" value="MM3350-like_sf"/>
</dbReference>
<dbReference type="PANTHER" id="PTHR41878">
    <property type="entry name" value="LEXA REPRESSOR-RELATED"/>
    <property type="match status" value="1"/>
</dbReference>
<gene>
    <name evidence="2" type="ORF">BXY45_14512</name>
</gene>
<dbReference type="Pfam" id="PF07929">
    <property type="entry name" value="PRiA4_ORF3"/>
    <property type="match status" value="1"/>
</dbReference>
<dbReference type="AlphaFoldDB" id="A0A316AAL8"/>
<protein>
    <submittedName>
        <fullName evidence="2">PRiA4b ORF-3-like protein</fullName>
    </submittedName>
</protein>
<reference evidence="2 3" key="1">
    <citation type="submission" date="2018-03" db="EMBL/GenBank/DDBJ databases">
        <title>Genomic Encyclopedia of Archaeal and Bacterial Type Strains, Phase II (KMG-II): from individual species to whole genera.</title>
        <authorList>
            <person name="Goeker M."/>
        </authorList>
    </citation>
    <scope>NUCLEOTIDE SEQUENCE [LARGE SCALE GENOMIC DNA]</scope>
    <source>
        <strain evidence="2 3">DSM 44889</strain>
    </source>
</reference>
<evidence type="ECO:0000313" key="3">
    <source>
        <dbReference type="Proteomes" id="UP000245469"/>
    </source>
</evidence>
<proteinExistence type="predicted"/>
<dbReference type="EMBL" id="QGDQ01000045">
    <property type="protein sequence ID" value="PWJ46857.1"/>
    <property type="molecule type" value="Genomic_DNA"/>
</dbReference>
<evidence type="ECO:0000313" key="2">
    <source>
        <dbReference type="EMBL" id="PWJ46857.1"/>
    </source>
</evidence>
<dbReference type="InterPro" id="IPR012912">
    <property type="entry name" value="Plasmid_pRiA4b_Orf3-like"/>
</dbReference>
<dbReference type="Proteomes" id="UP000245469">
    <property type="component" value="Unassembled WGS sequence"/>
</dbReference>